<dbReference type="EMBL" id="NKCL01000183">
    <property type="protein sequence ID" value="RSL79170.1"/>
    <property type="molecule type" value="Genomic_DNA"/>
</dbReference>
<dbReference type="InterPro" id="IPR036864">
    <property type="entry name" value="Zn2-C6_fun-type_DNA-bd_sf"/>
</dbReference>
<dbReference type="PROSITE" id="PS50048">
    <property type="entry name" value="ZN2_CY6_FUNGAL_2"/>
    <property type="match status" value="1"/>
</dbReference>
<protein>
    <recommendedName>
        <fullName evidence="9">Zn(2)-C6 fungal-type domain-containing protein</fullName>
    </recommendedName>
</protein>
<sequence>MRTSRYTRQACDNCRRRKIKCDSQPPQCANCRSSNLECEYSLVRRKRGPKPRVSMPTPEIPSPSMSEHPDQVVTVTASLTPRDEDVEEAERSTERTPFVTSLPLSSPGQEYRPVPVPEVTTLQTPSADTTASFEFRPARGSSSAVGLSLPLGHYPHNIHETLTSAIENLGLPLEQTVRQCLCLYMEQCFPISPIIHLASLKKHVDLLLPSSRHLFQPAFPRVLPHDTEWPGPCLDDMRAFTLVTSACANICSKIPTSVFTPGSKLVHHFLAASRGMLMCYEDQDVAHPDSSSLSIRVFQAVALHSLGKIRLSWYVLGHALRLALVMRLFDKASYSHLDQVEAQLRKSAFWILYVSDKSASVLNNVPTTLHDAHLDGSLLTVVSADQDEDQPCLLEDTEEPLYKAPYESQIHIGFRLSQRLWSLAADLLHDIRILSRLNSKTSSISGPPPIDSFQQGIIQSYMAFCSVLDAMPPWLCDPGSHTVQDAEQSITNFRRRTFWIQRANLLVTFHCLRLVLLREASAQGFSAILGVTNDPYMLALRNTEISHELITIVTCTPFGALQANGEPLLSVLPRSSFHTMHSETQYQNPIVPGFAPDPSVVHVDGVFYLATSSFHFFPGLPIYASRDLKEWKHIGNAINRPEQLSLYAASTKHVPLDTGHSMVASGGLFAPTIKYHRGVFYIVCTNAGHGGKTLRTDNFVISTTDIWSNNWSNPIPIPFKGIDPGLFFDDDGRVYFHGCFLLDRTKQPSCTITQFEIDIETGTPISEQREIWQGHARYDTEGPHIYKLGKWYYLLVAEGGTFEHHMLCISRSESVWGPYEDFKGNPILTADGKDDEYIQNTGHGELFQDSNGQWWAAVLGVRNEKSCQPLGRETFLTPVHWPDGGWPVIAQPTMKFTGPIATSLSQQTREEIDTVGRWVPPARVEDLFIRDPELSRYKLPDSDQSPYILFPSQSDFSAPMGTSTFIGRRQRSLNSTATTCIDIATSESTACHGIKAGLAVYKDHMRHVYLAYDFDTKEVVCHVRNASTGLDRTSATTLQVRENAKTLGLKIIATSVRYRLFARQFPSRVEEEWQELGSCETVELAAREMTGPVFGTFAHAVTTESESIGVRFLNLDVKN</sequence>
<dbReference type="CDD" id="cd18617">
    <property type="entry name" value="GH43_XynB-like"/>
    <property type="match status" value="1"/>
</dbReference>
<dbReference type="Gene3D" id="4.10.240.10">
    <property type="entry name" value="Zn(2)-C6 fungal-type DNA-binding domain"/>
    <property type="match status" value="1"/>
</dbReference>
<dbReference type="Pfam" id="PF04082">
    <property type="entry name" value="Fungal_trans"/>
    <property type="match status" value="1"/>
</dbReference>
<dbReference type="InterPro" id="IPR041542">
    <property type="entry name" value="GH43_C2"/>
</dbReference>
<dbReference type="GO" id="GO:0000981">
    <property type="term" value="F:DNA-binding transcription factor activity, RNA polymerase II-specific"/>
    <property type="evidence" value="ECO:0007669"/>
    <property type="project" value="InterPro"/>
</dbReference>
<dbReference type="GO" id="GO:0008270">
    <property type="term" value="F:zinc ion binding"/>
    <property type="evidence" value="ECO:0007669"/>
    <property type="project" value="InterPro"/>
</dbReference>
<comment type="similarity">
    <text evidence="1">Belongs to the glycosyl hydrolase 43 family.</text>
</comment>
<dbReference type="InterPro" id="IPR006710">
    <property type="entry name" value="Glyco_hydro_43"/>
</dbReference>
<dbReference type="PANTHER" id="PTHR42812:SF12">
    <property type="entry name" value="BETA-XYLOSIDASE-RELATED"/>
    <property type="match status" value="1"/>
</dbReference>
<dbReference type="Pfam" id="PF00172">
    <property type="entry name" value="Zn_clus"/>
    <property type="match status" value="1"/>
</dbReference>
<feature type="domain" description="Zn(2)-C6 fungal-type" evidence="9">
    <location>
        <begin position="10"/>
        <end position="40"/>
    </location>
</feature>
<organism evidence="10 11">
    <name type="scientific">Fusarium floridanum</name>
    <dbReference type="NCBI Taxonomy" id="1325733"/>
    <lineage>
        <taxon>Eukaryota</taxon>
        <taxon>Fungi</taxon>
        <taxon>Dikarya</taxon>
        <taxon>Ascomycota</taxon>
        <taxon>Pezizomycotina</taxon>
        <taxon>Sordariomycetes</taxon>
        <taxon>Hypocreomycetidae</taxon>
        <taxon>Hypocreales</taxon>
        <taxon>Nectriaceae</taxon>
        <taxon>Fusarium</taxon>
        <taxon>Fusarium solani species complex</taxon>
    </lineage>
</organism>
<dbReference type="GO" id="GO:0006351">
    <property type="term" value="P:DNA-templated transcription"/>
    <property type="evidence" value="ECO:0007669"/>
    <property type="project" value="InterPro"/>
</dbReference>
<dbReference type="CDD" id="cd00067">
    <property type="entry name" value="GAL4"/>
    <property type="match status" value="1"/>
</dbReference>
<gene>
    <name evidence="10" type="ORF">CEP51_007590</name>
</gene>
<dbReference type="GO" id="GO:0004553">
    <property type="term" value="F:hydrolase activity, hydrolyzing O-glycosyl compounds"/>
    <property type="evidence" value="ECO:0007669"/>
    <property type="project" value="InterPro"/>
</dbReference>
<keyword evidence="2" id="KW-0479">Metal-binding</keyword>
<dbReference type="PANTHER" id="PTHR42812">
    <property type="entry name" value="BETA-XYLOSIDASE"/>
    <property type="match status" value="1"/>
</dbReference>
<dbReference type="PROSITE" id="PS00463">
    <property type="entry name" value="ZN2_CY6_FUNGAL_1"/>
    <property type="match status" value="1"/>
</dbReference>
<keyword evidence="4" id="KW-0539">Nucleus</keyword>
<keyword evidence="3" id="KW-0378">Hydrolase</keyword>
<dbReference type="SUPFAM" id="SSF49899">
    <property type="entry name" value="Concanavalin A-like lectins/glucanases"/>
    <property type="match status" value="1"/>
</dbReference>
<dbReference type="Gene3D" id="2.60.120.200">
    <property type="match status" value="1"/>
</dbReference>
<dbReference type="Pfam" id="PF04616">
    <property type="entry name" value="Glyco_hydro_43"/>
    <property type="match status" value="1"/>
</dbReference>
<evidence type="ECO:0000256" key="6">
    <source>
        <dbReference type="PIRSR" id="PIRSR606710-1"/>
    </source>
</evidence>
<proteinExistence type="inferred from homology"/>
<dbReference type="Pfam" id="PF17851">
    <property type="entry name" value="GH43_C2"/>
    <property type="match status" value="1"/>
</dbReference>
<feature type="active site" description="Proton donor" evidence="6">
    <location>
        <position position="781"/>
    </location>
</feature>
<dbReference type="InterPro" id="IPR013320">
    <property type="entry name" value="ConA-like_dom_sf"/>
</dbReference>
<name>A0A428RNV1_9HYPO</name>
<dbReference type="GO" id="GO:0005975">
    <property type="term" value="P:carbohydrate metabolic process"/>
    <property type="evidence" value="ECO:0007669"/>
    <property type="project" value="InterPro"/>
</dbReference>
<evidence type="ECO:0000313" key="11">
    <source>
        <dbReference type="Proteomes" id="UP000287972"/>
    </source>
</evidence>
<dbReference type="SMART" id="SM00066">
    <property type="entry name" value="GAL4"/>
    <property type="match status" value="1"/>
</dbReference>
<dbReference type="GO" id="GO:0003677">
    <property type="term" value="F:DNA binding"/>
    <property type="evidence" value="ECO:0007669"/>
    <property type="project" value="InterPro"/>
</dbReference>
<dbReference type="PRINTS" id="PR00755">
    <property type="entry name" value="AFLATOXINBRP"/>
</dbReference>
<dbReference type="SMART" id="SM00906">
    <property type="entry name" value="Fungal_trans"/>
    <property type="match status" value="1"/>
</dbReference>
<accession>A0A428RNV1</accession>
<dbReference type="InterPro" id="IPR023296">
    <property type="entry name" value="Glyco_hydro_beta-prop_sf"/>
</dbReference>
<evidence type="ECO:0000256" key="1">
    <source>
        <dbReference type="ARBA" id="ARBA00009865"/>
    </source>
</evidence>
<feature type="compositionally biased region" description="Polar residues" evidence="8">
    <location>
        <begin position="98"/>
        <end position="108"/>
    </location>
</feature>
<evidence type="ECO:0000256" key="7">
    <source>
        <dbReference type="PIRSR" id="PIRSR606710-2"/>
    </source>
</evidence>
<feature type="active site" description="Proton acceptor" evidence="6">
    <location>
        <position position="597"/>
    </location>
</feature>
<dbReference type="CDD" id="cd12148">
    <property type="entry name" value="fungal_TF_MHR"/>
    <property type="match status" value="1"/>
</dbReference>
<feature type="site" description="Important for catalytic activity, responsible for pKa modulation of the active site Glu and correct orientation of both the proton donor and substrate" evidence="7">
    <location>
        <position position="723"/>
    </location>
</feature>
<evidence type="ECO:0000256" key="5">
    <source>
        <dbReference type="ARBA" id="ARBA00023295"/>
    </source>
</evidence>
<evidence type="ECO:0000313" key="10">
    <source>
        <dbReference type="EMBL" id="RSL79170.1"/>
    </source>
</evidence>
<dbReference type="Proteomes" id="UP000287972">
    <property type="component" value="Unassembled WGS sequence"/>
</dbReference>
<evidence type="ECO:0000256" key="8">
    <source>
        <dbReference type="SAM" id="MobiDB-lite"/>
    </source>
</evidence>
<evidence type="ECO:0000256" key="3">
    <source>
        <dbReference type="ARBA" id="ARBA00022801"/>
    </source>
</evidence>
<keyword evidence="11" id="KW-1185">Reference proteome</keyword>
<dbReference type="AlphaFoldDB" id="A0A428RNV1"/>
<dbReference type="SUPFAM" id="SSF75005">
    <property type="entry name" value="Arabinanase/levansucrase/invertase"/>
    <property type="match status" value="1"/>
</dbReference>
<dbReference type="SUPFAM" id="SSF57701">
    <property type="entry name" value="Zn2/Cys6 DNA-binding domain"/>
    <property type="match status" value="1"/>
</dbReference>
<keyword evidence="5" id="KW-0326">Glycosidase</keyword>
<reference evidence="10 11" key="1">
    <citation type="submission" date="2017-06" db="EMBL/GenBank/DDBJ databases">
        <title>Comparative genomic analysis of Ambrosia Fusariam Clade fungi.</title>
        <authorList>
            <person name="Stajich J.E."/>
            <person name="Carrillo J."/>
            <person name="Kijimoto T."/>
            <person name="Eskalen A."/>
            <person name="O'Donnell K."/>
            <person name="Kasson M."/>
        </authorList>
    </citation>
    <scope>NUCLEOTIDE SEQUENCE [LARGE SCALE GENOMIC DNA]</scope>
    <source>
        <strain evidence="10 11">NRRL62606</strain>
    </source>
</reference>
<feature type="region of interest" description="Disordered" evidence="8">
    <location>
        <begin position="46"/>
        <end position="112"/>
    </location>
</feature>
<dbReference type="InterPro" id="IPR007219">
    <property type="entry name" value="XnlR_reg_dom"/>
</dbReference>
<dbReference type="InterPro" id="IPR051795">
    <property type="entry name" value="Glycosyl_Hydrlase_43"/>
</dbReference>
<comment type="caution">
    <text evidence="10">The sequence shown here is derived from an EMBL/GenBank/DDBJ whole genome shotgun (WGS) entry which is preliminary data.</text>
</comment>
<dbReference type="InterPro" id="IPR001138">
    <property type="entry name" value="Zn2Cys6_DnaBD"/>
</dbReference>
<evidence type="ECO:0000259" key="9">
    <source>
        <dbReference type="PROSITE" id="PS50048"/>
    </source>
</evidence>
<dbReference type="Gene3D" id="2.115.10.20">
    <property type="entry name" value="Glycosyl hydrolase domain, family 43"/>
    <property type="match status" value="1"/>
</dbReference>
<evidence type="ECO:0000256" key="2">
    <source>
        <dbReference type="ARBA" id="ARBA00022723"/>
    </source>
</evidence>
<evidence type="ECO:0000256" key="4">
    <source>
        <dbReference type="ARBA" id="ARBA00023242"/>
    </source>
</evidence>